<dbReference type="EMBL" id="CAAALY010043459">
    <property type="protein sequence ID" value="VEL19826.1"/>
    <property type="molecule type" value="Genomic_DNA"/>
</dbReference>
<dbReference type="OrthoDB" id="3666223at2759"/>
<gene>
    <name evidence="2" type="ORF">PXEA_LOCUS13266</name>
</gene>
<dbReference type="InterPro" id="IPR003961">
    <property type="entry name" value="FN3_dom"/>
</dbReference>
<dbReference type="CDD" id="cd00063">
    <property type="entry name" value="FN3"/>
    <property type="match status" value="2"/>
</dbReference>
<dbReference type="PROSITE" id="PS50853">
    <property type="entry name" value="FN3"/>
    <property type="match status" value="1"/>
</dbReference>
<evidence type="ECO:0000259" key="1">
    <source>
        <dbReference type="PROSITE" id="PS50853"/>
    </source>
</evidence>
<comment type="caution">
    <text evidence="2">The sequence shown here is derived from an EMBL/GenBank/DDBJ whole genome shotgun (WGS) entry which is preliminary data.</text>
</comment>
<proteinExistence type="predicted"/>
<name>A0A3S5CGQ9_9PLAT</name>
<sequence>MAANMNYTIRVRAGNQYGLGEPSPPSISFTTLPMPPTKTVRNVTGGGGKHGTLVVHWEPMSPTDYNGAGFLYRVFWRAKGAVEDDKLNVAQPKQLDGGKRLETTITLGENQYFKPFEVRVQAVNQEVSLKGITESVGQDAGVCGAKC</sequence>
<dbReference type="Gene3D" id="2.60.40.10">
    <property type="entry name" value="Immunoglobulins"/>
    <property type="match status" value="2"/>
</dbReference>
<accession>A0A3S5CGQ9</accession>
<reference evidence="2" key="1">
    <citation type="submission" date="2018-11" db="EMBL/GenBank/DDBJ databases">
        <authorList>
            <consortium name="Pathogen Informatics"/>
        </authorList>
    </citation>
    <scope>NUCLEOTIDE SEQUENCE</scope>
</reference>
<evidence type="ECO:0000313" key="2">
    <source>
        <dbReference type="EMBL" id="VEL19826.1"/>
    </source>
</evidence>
<keyword evidence="3" id="KW-1185">Reference proteome</keyword>
<dbReference type="Proteomes" id="UP000784294">
    <property type="component" value="Unassembled WGS sequence"/>
</dbReference>
<protein>
    <recommendedName>
        <fullName evidence="1">Fibronectin type-III domain-containing protein</fullName>
    </recommendedName>
</protein>
<dbReference type="SUPFAM" id="SSF49265">
    <property type="entry name" value="Fibronectin type III"/>
    <property type="match status" value="1"/>
</dbReference>
<evidence type="ECO:0000313" key="3">
    <source>
        <dbReference type="Proteomes" id="UP000784294"/>
    </source>
</evidence>
<organism evidence="2 3">
    <name type="scientific">Protopolystoma xenopodis</name>
    <dbReference type="NCBI Taxonomy" id="117903"/>
    <lineage>
        <taxon>Eukaryota</taxon>
        <taxon>Metazoa</taxon>
        <taxon>Spiralia</taxon>
        <taxon>Lophotrochozoa</taxon>
        <taxon>Platyhelminthes</taxon>
        <taxon>Monogenea</taxon>
        <taxon>Polyopisthocotylea</taxon>
        <taxon>Polystomatidea</taxon>
        <taxon>Polystomatidae</taxon>
        <taxon>Protopolystoma</taxon>
    </lineage>
</organism>
<dbReference type="AlphaFoldDB" id="A0A3S5CGQ9"/>
<dbReference type="InterPro" id="IPR013783">
    <property type="entry name" value="Ig-like_fold"/>
</dbReference>
<dbReference type="FunFam" id="2.60.40.10:FF:000035">
    <property type="entry name" value="Contactin 1"/>
    <property type="match status" value="1"/>
</dbReference>
<dbReference type="InterPro" id="IPR036116">
    <property type="entry name" value="FN3_sf"/>
</dbReference>
<feature type="domain" description="Fibronectin type-III" evidence="1">
    <location>
        <begin position="1"/>
        <end position="34"/>
    </location>
</feature>